<accession>A0A814MN17</accession>
<dbReference type="InterPro" id="IPR009003">
    <property type="entry name" value="Peptidase_S1_PA"/>
</dbReference>
<evidence type="ECO:0000313" key="5">
    <source>
        <dbReference type="EMBL" id="CAF1081430.1"/>
    </source>
</evidence>
<feature type="chain" id="PRO_5032731324" description="Peptidase S1 domain-containing protein" evidence="3">
    <location>
        <begin position="20"/>
        <end position="536"/>
    </location>
</feature>
<feature type="domain" description="Peptidase S1" evidence="4">
    <location>
        <begin position="346"/>
        <end position="536"/>
    </location>
</feature>
<evidence type="ECO:0000259" key="4">
    <source>
        <dbReference type="PROSITE" id="PS50240"/>
    </source>
</evidence>
<reference evidence="5" key="1">
    <citation type="submission" date="2021-02" db="EMBL/GenBank/DDBJ databases">
        <authorList>
            <person name="Nowell W R."/>
        </authorList>
    </citation>
    <scope>NUCLEOTIDE SEQUENCE</scope>
    <source>
        <strain evidence="5">Ploen Becks lab</strain>
    </source>
</reference>
<evidence type="ECO:0000313" key="6">
    <source>
        <dbReference type="Proteomes" id="UP000663879"/>
    </source>
</evidence>
<gene>
    <name evidence="5" type="ORF">OXX778_LOCUS20211</name>
</gene>
<feature type="signal peptide" evidence="3">
    <location>
        <begin position="1"/>
        <end position="19"/>
    </location>
</feature>
<evidence type="ECO:0000256" key="1">
    <source>
        <dbReference type="ARBA" id="ARBA00023157"/>
    </source>
</evidence>
<dbReference type="InterPro" id="IPR001254">
    <property type="entry name" value="Trypsin_dom"/>
</dbReference>
<feature type="domain" description="Peptidase S1" evidence="4">
    <location>
        <begin position="82"/>
        <end position="322"/>
    </location>
</feature>
<dbReference type="InterPro" id="IPR051487">
    <property type="entry name" value="Ser/Thr_Proteases_Immune/Dev"/>
</dbReference>
<dbReference type="InterPro" id="IPR001314">
    <property type="entry name" value="Peptidase_S1A"/>
</dbReference>
<keyword evidence="1" id="KW-1015">Disulfide bond</keyword>
<keyword evidence="3" id="KW-0732">Signal</keyword>
<dbReference type="OrthoDB" id="5565075at2759"/>
<dbReference type="InterPro" id="IPR043504">
    <property type="entry name" value="Peptidase_S1_PA_chymotrypsin"/>
</dbReference>
<comment type="caution">
    <text evidence="5">The sequence shown here is derived from an EMBL/GenBank/DDBJ whole genome shotgun (WGS) entry which is preliminary data.</text>
</comment>
<proteinExistence type="inferred from homology"/>
<dbReference type="Pfam" id="PF00089">
    <property type="entry name" value="Trypsin"/>
    <property type="match status" value="2"/>
</dbReference>
<dbReference type="Proteomes" id="UP000663879">
    <property type="component" value="Unassembled WGS sequence"/>
</dbReference>
<keyword evidence="6" id="KW-1185">Reference proteome</keyword>
<dbReference type="PRINTS" id="PR00722">
    <property type="entry name" value="CHYMOTRYPSIN"/>
</dbReference>
<feature type="non-terminal residue" evidence="5">
    <location>
        <position position="1"/>
    </location>
</feature>
<comment type="similarity">
    <text evidence="2">Belongs to the peptidase S1 family. CLIP subfamily.</text>
</comment>
<protein>
    <recommendedName>
        <fullName evidence="4">Peptidase S1 domain-containing protein</fullName>
    </recommendedName>
</protein>
<dbReference type="GO" id="GO:0006508">
    <property type="term" value="P:proteolysis"/>
    <property type="evidence" value="ECO:0007669"/>
    <property type="project" value="InterPro"/>
</dbReference>
<dbReference type="SUPFAM" id="SSF50494">
    <property type="entry name" value="Trypsin-like serine proteases"/>
    <property type="match status" value="2"/>
</dbReference>
<evidence type="ECO:0000256" key="2">
    <source>
        <dbReference type="ARBA" id="ARBA00024195"/>
    </source>
</evidence>
<organism evidence="5 6">
    <name type="scientific">Brachionus calyciflorus</name>
    <dbReference type="NCBI Taxonomy" id="104777"/>
    <lineage>
        <taxon>Eukaryota</taxon>
        <taxon>Metazoa</taxon>
        <taxon>Spiralia</taxon>
        <taxon>Gnathifera</taxon>
        <taxon>Rotifera</taxon>
        <taxon>Eurotatoria</taxon>
        <taxon>Monogononta</taxon>
        <taxon>Pseudotrocha</taxon>
        <taxon>Ploima</taxon>
        <taxon>Brachionidae</taxon>
        <taxon>Brachionus</taxon>
    </lineage>
</organism>
<dbReference type="Gene3D" id="2.40.10.10">
    <property type="entry name" value="Trypsin-like serine proteases"/>
    <property type="match status" value="2"/>
</dbReference>
<dbReference type="PANTHER" id="PTHR24256">
    <property type="entry name" value="TRYPTASE-RELATED"/>
    <property type="match status" value="1"/>
</dbReference>
<dbReference type="GO" id="GO:0004252">
    <property type="term" value="F:serine-type endopeptidase activity"/>
    <property type="evidence" value="ECO:0007669"/>
    <property type="project" value="InterPro"/>
</dbReference>
<dbReference type="CDD" id="cd00190">
    <property type="entry name" value="Tryp_SPc"/>
    <property type="match status" value="1"/>
</dbReference>
<dbReference type="AlphaFoldDB" id="A0A814MN17"/>
<sequence length="536" mass="60876">MVYIFKLCILAVLSHNLYSLSINNSSIDKNLNETLKEIDNLVQSLIKSNPDSKWKFFNLMSVEYDGRKEIKCGQPTVRASRIIGGDIAQNNSMPWIVSMRLINSLSITLSCSGVLISSNLIVISASCVRNLKLDEFFFTAGSNSLNEKIDFSNYLNASEVLIHHDLNINAYYNNIALVRLKNPIEFSESVMPICLPETNEITEIYNKTVFFAGWGSVDGTEINRSNQLKITKLSIMNDVNQTLCYFRKYVDYCAIGKEPEFSNACFGDFGGPLMYIKNNKWYVYGVLNFIFRNTTTFRCRNSEPTFFTMVPYYLDWIKENFDSFKKVNFDYQEYECGLNGNKHQRIVYGRVATNNSWPWMVQIRSIVLNYRFICNGVLISQQHVLTSCGTPNINNLIAVLGTNKLEPVPDISTVYSFIDLNYSPTANITSLANYQILKLHKPVKISESIRPICLPFNMSERLVFDKSLYTSGWGSNQASRREPSSNLIDTILIVKNNLPGCAYINTTNYCVLGANNFSNICHGDSGAPLMYNLNNK</sequence>
<name>A0A814MN17_9BILA</name>
<dbReference type="PROSITE" id="PS50240">
    <property type="entry name" value="TRYPSIN_DOM"/>
    <property type="match status" value="2"/>
</dbReference>
<dbReference type="SMART" id="SM00020">
    <property type="entry name" value="Tryp_SPc"/>
    <property type="match status" value="2"/>
</dbReference>
<dbReference type="EMBL" id="CAJNOC010006596">
    <property type="protein sequence ID" value="CAF1081430.1"/>
    <property type="molecule type" value="Genomic_DNA"/>
</dbReference>
<evidence type="ECO:0000256" key="3">
    <source>
        <dbReference type="SAM" id="SignalP"/>
    </source>
</evidence>